<dbReference type="Proteomes" id="UP000214600">
    <property type="component" value="Unassembled WGS sequence"/>
</dbReference>
<keyword evidence="1 2" id="KW-0732">Signal</keyword>
<dbReference type="AlphaFoldDB" id="A0A228HU34"/>
<evidence type="ECO:0000313" key="3">
    <source>
        <dbReference type="EMBL" id="OXI33369.1"/>
    </source>
</evidence>
<dbReference type="PANTHER" id="PTHR30222">
    <property type="entry name" value="SPERMIDINE/PUTRESCINE-BINDING PERIPLASMIC PROTEIN"/>
    <property type="match status" value="1"/>
</dbReference>
<proteinExistence type="predicted"/>
<name>A0A228HU34_9BURK</name>
<organism evidence="3 4">
    <name type="scientific">Burkholderia aenigmatica</name>
    <dbReference type="NCBI Taxonomy" id="2015348"/>
    <lineage>
        <taxon>Bacteria</taxon>
        <taxon>Pseudomonadati</taxon>
        <taxon>Pseudomonadota</taxon>
        <taxon>Betaproteobacteria</taxon>
        <taxon>Burkholderiales</taxon>
        <taxon>Burkholderiaceae</taxon>
        <taxon>Burkholderia</taxon>
        <taxon>Burkholderia cepacia complex</taxon>
    </lineage>
</organism>
<evidence type="ECO:0000256" key="2">
    <source>
        <dbReference type="SAM" id="SignalP"/>
    </source>
</evidence>
<accession>A0A228HU34</accession>
<comment type="caution">
    <text evidence="3">The sequence shown here is derived from an EMBL/GenBank/DDBJ whole genome shotgun (WGS) entry which is preliminary data.</text>
</comment>
<protein>
    <submittedName>
        <fullName evidence="3">ABC transporter substrate-binding protein</fullName>
    </submittedName>
</protein>
<dbReference type="InterPro" id="IPR006059">
    <property type="entry name" value="SBP"/>
</dbReference>
<dbReference type="EMBL" id="NKFA01000037">
    <property type="protein sequence ID" value="OXI33369.1"/>
    <property type="molecule type" value="Genomic_DNA"/>
</dbReference>
<dbReference type="Pfam" id="PF13416">
    <property type="entry name" value="SBP_bac_8"/>
    <property type="match status" value="1"/>
</dbReference>
<dbReference type="CDD" id="cd13589">
    <property type="entry name" value="PBP2_polyamine_RpCGA009"/>
    <property type="match status" value="1"/>
</dbReference>
<evidence type="ECO:0000256" key="1">
    <source>
        <dbReference type="ARBA" id="ARBA00022729"/>
    </source>
</evidence>
<feature type="chain" id="PRO_5012646726" evidence="2">
    <location>
        <begin position="43"/>
        <end position="365"/>
    </location>
</feature>
<reference evidence="4" key="1">
    <citation type="submission" date="2017-06" db="EMBL/GenBank/DDBJ databases">
        <authorList>
            <person name="LiPuma J."/>
            <person name="Spilker T."/>
        </authorList>
    </citation>
    <scope>NUCLEOTIDE SEQUENCE [LARGE SCALE GENOMIC DNA]</scope>
    <source>
        <strain evidence="4">AU17325</strain>
    </source>
</reference>
<dbReference type="SUPFAM" id="SSF53850">
    <property type="entry name" value="Periplasmic binding protein-like II"/>
    <property type="match status" value="1"/>
</dbReference>
<dbReference type="Gene3D" id="3.40.190.10">
    <property type="entry name" value="Periplasmic binding protein-like II"/>
    <property type="match status" value="2"/>
</dbReference>
<dbReference type="OrthoDB" id="8874923at2"/>
<evidence type="ECO:0000313" key="4">
    <source>
        <dbReference type="Proteomes" id="UP000214600"/>
    </source>
</evidence>
<feature type="signal peptide" evidence="2">
    <location>
        <begin position="1"/>
        <end position="42"/>
    </location>
</feature>
<dbReference type="PANTHER" id="PTHR30222:SF2">
    <property type="entry name" value="ABC TRANSPORTER SUBSTRATE-BINDING PROTEIN"/>
    <property type="match status" value="1"/>
</dbReference>
<gene>
    <name evidence="3" type="ORF">CFB84_39900</name>
</gene>
<reference evidence="3 4" key="2">
    <citation type="submission" date="2017-08" db="EMBL/GenBank/DDBJ databases">
        <title>WGS of novel Burkholderia cepaca complex species.</title>
        <authorList>
            <person name="Lipuma J."/>
            <person name="Spilker T."/>
        </authorList>
    </citation>
    <scope>NUCLEOTIDE SEQUENCE [LARGE SCALE GENOMIC DNA]</scope>
    <source>
        <strain evidence="3 4">AU17325</strain>
    </source>
</reference>
<sequence length="365" mass="39521">MRTVPARQRGEVMRKQFGIGGKASRCTCVAMAAAALCASARAQDVVTFASYGGEYQKNIVKALIGPAASAAGVGFRQETHDGLAPVRLQVRSGRPAWDLVQLGTTECSIGSAEGLFEAVDYRQVSKDGLPADATSRDWVGTNYISVVLAYRTDKYRDRPPQTWADFWNTAKFPGRRALEGTPEETMEIALLADGVAPDKLYPLDQSRALAALKRIRPQVVAWWTSGAQVTQLLRDGEADMVQIWGSRVPPLIRDGAPVAYTYNGALLTYSCMAIPKGARHAAAAQRLLAHIVSPAVQANLITVMPYYGPVNTRVFERGNYTAAQLAETNSAPGNRAKQVVLDPGYWSRPGLQQKASLALRALISE</sequence>